<dbReference type="Proteomes" id="UP000602050">
    <property type="component" value="Unassembled WGS sequence"/>
</dbReference>
<reference evidence="1" key="1">
    <citation type="journal article" date="2014" name="Int. J. Syst. Evol. Microbiol.">
        <title>Complete genome sequence of Corynebacterium casei LMG S-19264T (=DSM 44701T), isolated from a smear-ripened cheese.</title>
        <authorList>
            <consortium name="US DOE Joint Genome Institute (JGI-PGF)"/>
            <person name="Walter F."/>
            <person name="Albersmeier A."/>
            <person name="Kalinowski J."/>
            <person name="Ruckert C."/>
        </authorList>
    </citation>
    <scope>NUCLEOTIDE SEQUENCE</scope>
    <source>
        <strain evidence="1">CGMCC 1.12360</strain>
    </source>
</reference>
<evidence type="ECO:0008006" key="3">
    <source>
        <dbReference type="Google" id="ProtNLM"/>
    </source>
</evidence>
<dbReference type="SUPFAM" id="SSF54001">
    <property type="entry name" value="Cysteine proteinases"/>
    <property type="match status" value="1"/>
</dbReference>
<name>A0A8J2TQU5_9BACI</name>
<comment type="caution">
    <text evidence="1">The sequence shown here is derived from an EMBL/GenBank/DDBJ whole genome shotgun (WGS) entry which is preliminary data.</text>
</comment>
<sequence>MKNKKIYILLTDTKTVLGRIIKLYTKKPYSHASIAFDLELDEVYSFGRKMPSNPFIGGFVRENITSKLFLNARCAIYSCEVSETELQRMYQFIQKIEREKHRYRYNFLGLLSFIFDKNVVRENAFFCSQFVATVLTEGGVVTYKKPLDRITPDDLLDTEKFELIYEGNLQHYRNINIEPQSVLNIV</sequence>
<gene>
    <name evidence="1" type="ORF">GCM10010978_29520</name>
</gene>
<evidence type="ECO:0000313" key="1">
    <source>
        <dbReference type="EMBL" id="GFZ87854.1"/>
    </source>
</evidence>
<proteinExistence type="predicted"/>
<keyword evidence="2" id="KW-1185">Reference proteome</keyword>
<reference evidence="1" key="2">
    <citation type="submission" date="2020-09" db="EMBL/GenBank/DDBJ databases">
        <authorList>
            <person name="Sun Q."/>
            <person name="Zhou Y."/>
        </authorList>
    </citation>
    <scope>NUCLEOTIDE SEQUENCE</scope>
    <source>
        <strain evidence="1">CGMCC 1.12360</strain>
    </source>
</reference>
<accession>A0A8J2TQU5</accession>
<dbReference type="AlphaFoldDB" id="A0A8J2TQU5"/>
<dbReference type="RefSeq" id="WP_188393186.1">
    <property type="nucleotide sequence ID" value="NZ_BMEV01000076.1"/>
</dbReference>
<evidence type="ECO:0000313" key="2">
    <source>
        <dbReference type="Proteomes" id="UP000602050"/>
    </source>
</evidence>
<dbReference type="Gene3D" id="3.90.1720.10">
    <property type="entry name" value="endopeptidase domain like (from Nostoc punctiforme)"/>
    <property type="match status" value="1"/>
</dbReference>
<organism evidence="1 2">
    <name type="scientific">Compostibacillus humi</name>
    <dbReference type="NCBI Taxonomy" id="1245525"/>
    <lineage>
        <taxon>Bacteria</taxon>
        <taxon>Bacillati</taxon>
        <taxon>Bacillota</taxon>
        <taxon>Bacilli</taxon>
        <taxon>Bacillales</taxon>
        <taxon>Bacillaceae</taxon>
        <taxon>Compostibacillus</taxon>
    </lineage>
</organism>
<dbReference type="InterPro" id="IPR038765">
    <property type="entry name" value="Papain-like_cys_pep_sf"/>
</dbReference>
<protein>
    <recommendedName>
        <fullName evidence="3">Permuted papain-like amidase YaeF/Yiix C92 family enzyme</fullName>
    </recommendedName>
</protein>
<dbReference type="EMBL" id="BMEV01000076">
    <property type="protein sequence ID" value="GFZ87854.1"/>
    <property type="molecule type" value="Genomic_DNA"/>
</dbReference>